<dbReference type="OrthoDB" id="770224at2759"/>
<accession>A0A7J6VHC5</accession>
<dbReference type="PANTHER" id="PTHR31636">
    <property type="entry name" value="OSJNBA0084A10.13 PROTEIN-RELATED"/>
    <property type="match status" value="1"/>
</dbReference>
<proteinExistence type="inferred from homology"/>
<dbReference type="PROSITE" id="PS50985">
    <property type="entry name" value="GRAS"/>
    <property type="match status" value="1"/>
</dbReference>
<reference evidence="4 5" key="1">
    <citation type="submission" date="2020-06" db="EMBL/GenBank/DDBJ databases">
        <title>Transcriptomic and genomic resources for Thalictrum thalictroides and T. hernandezii: Facilitating candidate gene discovery in an emerging model plant lineage.</title>
        <authorList>
            <person name="Arias T."/>
            <person name="Riano-Pachon D.M."/>
            <person name="Di Stilio V.S."/>
        </authorList>
    </citation>
    <scope>NUCLEOTIDE SEQUENCE [LARGE SCALE GENOMIC DNA]</scope>
    <source>
        <strain evidence="5">cv. WT478/WT964</strain>
        <tissue evidence="4">Leaves</tissue>
    </source>
</reference>
<dbReference type="AlphaFoldDB" id="A0A7J6VHC5"/>
<evidence type="ECO:0000256" key="1">
    <source>
        <dbReference type="ARBA" id="ARBA00023015"/>
    </source>
</evidence>
<keyword evidence="1" id="KW-0805">Transcription regulation</keyword>
<dbReference type="InterPro" id="IPR005202">
    <property type="entry name" value="TF_GRAS"/>
</dbReference>
<evidence type="ECO:0000256" key="2">
    <source>
        <dbReference type="ARBA" id="ARBA00023163"/>
    </source>
</evidence>
<comment type="caution">
    <text evidence="4">The sequence shown here is derived from an EMBL/GenBank/DDBJ whole genome shotgun (WGS) entry which is preliminary data.</text>
</comment>
<keyword evidence="5" id="KW-1185">Reference proteome</keyword>
<evidence type="ECO:0000256" key="3">
    <source>
        <dbReference type="PROSITE-ProRule" id="PRU01191"/>
    </source>
</evidence>
<feature type="non-terminal residue" evidence="4">
    <location>
        <position position="538"/>
    </location>
</feature>
<comment type="caution">
    <text evidence="3">Lacks conserved residue(s) required for the propagation of feature annotation.</text>
</comment>
<organism evidence="4 5">
    <name type="scientific">Thalictrum thalictroides</name>
    <name type="common">Rue-anemone</name>
    <name type="synonym">Anemone thalictroides</name>
    <dbReference type="NCBI Taxonomy" id="46969"/>
    <lineage>
        <taxon>Eukaryota</taxon>
        <taxon>Viridiplantae</taxon>
        <taxon>Streptophyta</taxon>
        <taxon>Embryophyta</taxon>
        <taxon>Tracheophyta</taxon>
        <taxon>Spermatophyta</taxon>
        <taxon>Magnoliopsida</taxon>
        <taxon>Ranunculales</taxon>
        <taxon>Ranunculaceae</taxon>
        <taxon>Thalictroideae</taxon>
        <taxon>Thalictrum</taxon>
    </lineage>
</organism>
<sequence length="538" mass="61069">MSGAFFSFEPYDYGRVRDGHVPLKNCENDGVLNKGEETQLFGSEDWGDLDFIYSQYASYDDSIPRKEVILSEEVDHQQQPFSDFGMLDDFQFDIDSPTFQAPEESVILNSALTELSDFVEPKNERQYPTTLGSLELLNEYKSGYNKMNVGKINENHHEPCKIVDNQRLSTEEVMRVAGAQYIQFSVRNDDHLSMLSHPFGCAFSGLGNEETNDVELAHLLLASAEKIGNQQYDRASKMLTQCAYLSSSTGSPVQRVSYYFAEALQERLNRETGRISFKGGKKGKQRMEFGVPIDYEEGQMNPSSALLECHQKLPFCQVLQFPGVQAIVEGVALARKVHLVDLGLQTGIAWTILMQALAARHECPVELFKLTAVGTDDHETEETGRRLANFAESMGLPFSFKPIILSNMADLKEDLFEITEDEAVAVYSPFVLRTMLTRSEHLDALMRVIRNLNPCIMVIKEIEAYHNSPSFFNRFIECLFFYSAFFDCLEACMDQNSQNRITTERHYFGHGIMNIVATEGEERTIRHVGIDVWRAFFA</sequence>
<evidence type="ECO:0000313" key="4">
    <source>
        <dbReference type="EMBL" id="KAF5184313.1"/>
    </source>
</evidence>
<dbReference type="Proteomes" id="UP000554482">
    <property type="component" value="Unassembled WGS sequence"/>
</dbReference>
<name>A0A7J6VHC5_THATH</name>
<evidence type="ECO:0000313" key="5">
    <source>
        <dbReference type="Proteomes" id="UP000554482"/>
    </source>
</evidence>
<gene>
    <name evidence="4" type="ORF">FRX31_026100</name>
</gene>
<dbReference type="EMBL" id="JABWDY010032253">
    <property type="protein sequence ID" value="KAF5184313.1"/>
    <property type="molecule type" value="Genomic_DNA"/>
</dbReference>
<dbReference type="Pfam" id="PF03514">
    <property type="entry name" value="GRAS"/>
    <property type="match status" value="1"/>
</dbReference>
<feature type="region of interest" description="Leucine repeat II (LRII)" evidence="3">
    <location>
        <begin position="382"/>
        <end position="414"/>
    </location>
</feature>
<protein>
    <submittedName>
        <fullName evidence="4">Scarecrow-like transcription factor pat1</fullName>
    </submittedName>
</protein>
<keyword evidence="2" id="KW-0804">Transcription</keyword>
<comment type="similarity">
    <text evidence="3">Belongs to the GRAS family.</text>
</comment>
<feature type="region of interest" description="SAW" evidence="3">
    <location>
        <begin position="517"/>
        <end position="538"/>
    </location>
</feature>